<dbReference type="Proteomes" id="UP000230423">
    <property type="component" value="Unassembled WGS sequence"/>
</dbReference>
<dbReference type="GO" id="GO:0016740">
    <property type="term" value="F:transferase activity"/>
    <property type="evidence" value="ECO:0007669"/>
    <property type="project" value="UniProtKB-KW"/>
</dbReference>
<proteinExistence type="inferred from homology"/>
<dbReference type="InterPro" id="IPR016662">
    <property type="entry name" value="Acyl-CoA_thioEstase_long-chain"/>
</dbReference>
<dbReference type="Pfam" id="PF08840">
    <property type="entry name" value="BAAT_C"/>
    <property type="match status" value="1"/>
</dbReference>
<evidence type="ECO:0000313" key="4">
    <source>
        <dbReference type="EMBL" id="PIO65979.1"/>
    </source>
</evidence>
<dbReference type="InterPro" id="IPR042490">
    <property type="entry name" value="Thio_Ohase/BAAT_N"/>
</dbReference>
<dbReference type="AlphaFoldDB" id="A0A2G9U6T1"/>
<evidence type="ECO:0000259" key="2">
    <source>
        <dbReference type="Pfam" id="PF04775"/>
    </source>
</evidence>
<feature type="domain" description="BAAT/Acyl-CoA thioester hydrolase C-terminal" evidence="3">
    <location>
        <begin position="257"/>
        <end position="311"/>
    </location>
</feature>
<name>A0A2G9U6T1_TELCI</name>
<comment type="similarity">
    <text evidence="1">Belongs to the C/M/P thioester hydrolase family.</text>
</comment>
<keyword evidence="4" id="KW-0808">Transferase</keyword>
<keyword evidence="5" id="KW-1185">Reference proteome</keyword>
<sequence>MSLYVDVHDSMQNERLHIRATHLAPNGIYKLVLRADSVGEIDVPTAKPLRGSYSEADPMGLFMSIEPCDDFPFGGYLRCTPPIPFIYNLILLDSGDRELAMVPIKKHWMHPNLERIEIEEDGFCGTLFKPPGRVLWCHNRSSSSYTISPGKYHTTDLVVGDLCRPTIPRKRGKVPGCRLDAVVAINGPHVLSDYVNIKENGKLIPQGQLADSKIRFINGIMASDRVIRHTTFDETTEIPWHRTSPNTSFRIVIHLINGGHIVEPPYFPHHGAVYAKFQGFYCGYGGDPILHGKSQEVSWQGTIDFFKRKLGKTAVMPDWDRLHHATTASHL</sequence>
<feature type="domain" description="Acyl-CoA thioester hydrolase/bile acid-CoA amino acid N-acetyltransferase" evidence="2">
    <location>
        <begin position="6"/>
        <end position="120"/>
    </location>
</feature>
<evidence type="ECO:0000259" key="3">
    <source>
        <dbReference type="Pfam" id="PF08840"/>
    </source>
</evidence>
<organism evidence="4 5">
    <name type="scientific">Teladorsagia circumcincta</name>
    <name type="common">Brown stomach worm</name>
    <name type="synonym">Ostertagia circumcincta</name>
    <dbReference type="NCBI Taxonomy" id="45464"/>
    <lineage>
        <taxon>Eukaryota</taxon>
        <taxon>Metazoa</taxon>
        <taxon>Ecdysozoa</taxon>
        <taxon>Nematoda</taxon>
        <taxon>Chromadorea</taxon>
        <taxon>Rhabditida</taxon>
        <taxon>Rhabditina</taxon>
        <taxon>Rhabditomorpha</taxon>
        <taxon>Strongyloidea</taxon>
        <taxon>Trichostrongylidae</taxon>
        <taxon>Teladorsagia</taxon>
    </lineage>
</organism>
<dbReference type="GO" id="GO:0047617">
    <property type="term" value="F:fatty acyl-CoA hydrolase activity"/>
    <property type="evidence" value="ECO:0007669"/>
    <property type="project" value="TreeGrafter"/>
</dbReference>
<dbReference type="OrthoDB" id="6347013at2759"/>
<dbReference type="InterPro" id="IPR014940">
    <property type="entry name" value="BAAT_C"/>
</dbReference>
<dbReference type="Pfam" id="PF04775">
    <property type="entry name" value="Bile_Hydr_Trans"/>
    <property type="match status" value="1"/>
</dbReference>
<dbReference type="PANTHER" id="PTHR10824:SF4">
    <property type="entry name" value="ACYL-COENZYME A THIOESTERASE 1-LIKE"/>
    <property type="match status" value="1"/>
</dbReference>
<dbReference type="GO" id="GO:0006631">
    <property type="term" value="P:fatty acid metabolic process"/>
    <property type="evidence" value="ECO:0007669"/>
    <property type="project" value="TreeGrafter"/>
</dbReference>
<dbReference type="GO" id="GO:0006637">
    <property type="term" value="P:acyl-CoA metabolic process"/>
    <property type="evidence" value="ECO:0007669"/>
    <property type="project" value="InterPro"/>
</dbReference>
<dbReference type="Gene3D" id="2.60.40.2240">
    <property type="entry name" value="Acyl-CoA thioester hydrolase/BAAT N-terminal domain"/>
    <property type="match status" value="1"/>
</dbReference>
<dbReference type="InterPro" id="IPR006862">
    <property type="entry name" value="Thio_Ohase/aa_AcTrfase"/>
</dbReference>
<dbReference type="PANTHER" id="PTHR10824">
    <property type="entry name" value="ACYL-COENZYME A THIOESTERASE-RELATED"/>
    <property type="match status" value="1"/>
</dbReference>
<evidence type="ECO:0000313" key="5">
    <source>
        <dbReference type="Proteomes" id="UP000230423"/>
    </source>
</evidence>
<dbReference type="PIRSF" id="PIRSF016521">
    <property type="entry name" value="Acyl-CoA_hydro"/>
    <property type="match status" value="1"/>
</dbReference>
<reference evidence="4 5" key="1">
    <citation type="submission" date="2015-09" db="EMBL/GenBank/DDBJ databases">
        <title>Draft genome of the parasitic nematode Teladorsagia circumcincta isolate WARC Sus (inbred).</title>
        <authorList>
            <person name="Mitreva M."/>
        </authorList>
    </citation>
    <scope>NUCLEOTIDE SEQUENCE [LARGE SCALE GENOMIC DNA]</scope>
    <source>
        <strain evidence="4 5">S</strain>
    </source>
</reference>
<dbReference type="InterPro" id="IPR029058">
    <property type="entry name" value="AB_hydrolase_fold"/>
</dbReference>
<dbReference type="Gene3D" id="3.40.50.1820">
    <property type="entry name" value="alpha/beta hydrolase"/>
    <property type="match status" value="1"/>
</dbReference>
<protein>
    <submittedName>
        <fullName evidence="4">Acyl-CoA thioester hydrolase / Bile acid-CoA amino acid N-acetyltransferase</fullName>
    </submittedName>
</protein>
<gene>
    <name evidence="4" type="ORF">TELCIR_12321</name>
</gene>
<keyword evidence="4" id="KW-0378">Hydrolase</keyword>
<accession>A0A2G9U6T1</accession>
<evidence type="ECO:0000256" key="1">
    <source>
        <dbReference type="ARBA" id="ARBA00006538"/>
    </source>
</evidence>
<dbReference type="EMBL" id="KZ348587">
    <property type="protein sequence ID" value="PIO65979.1"/>
    <property type="molecule type" value="Genomic_DNA"/>
</dbReference>